<dbReference type="Proteomes" id="UP000228740">
    <property type="component" value="Unassembled WGS sequence"/>
</dbReference>
<comment type="caution">
    <text evidence="2">The sequence shown here is derived from an EMBL/GenBank/DDBJ whole genome shotgun (WGS) entry which is preliminary data.</text>
</comment>
<protein>
    <submittedName>
        <fullName evidence="2">Uncharacterized protein DUF695</fullName>
    </submittedName>
</protein>
<proteinExistence type="predicted"/>
<dbReference type="OrthoDB" id="9151249at2"/>
<gene>
    <name evidence="2" type="ORF">CLV73_0836</name>
</gene>
<dbReference type="RefSeq" id="WP_100375593.1">
    <property type="nucleotide sequence ID" value="NZ_PGFD01000001.1"/>
</dbReference>
<feature type="domain" description="DUF695" evidence="1">
    <location>
        <begin position="230"/>
        <end position="361"/>
    </location>
</feature>
<evidence type="ECO:0000259" key="1">
    <source>
        <dbReference type="Pfam" id="PF05117"/>
    </source>
</evidence>
<evidence type="ECO:0000313" key="2">
    <source>
        <dbReference type="EMBL" id="PJJ66843.1"/>
    </source>
</evidence>
<accession>A0A2M9C7M9</accession>
<evidence type="ECO:0000313" key="3">
    <source>
        <dbReference type="Proteomes" id="UP000228740"/>
    </source>
</evidence>
<dbReference type="Pfam" id="PF05117">
    <property type="entry name" value="DUF695"/>
    <property type="match status" value="1"/>
</dbReference>
<dbReference type="InterPro" id="IPR016097">
    <property type="entry name" value="DUF695"/>
</dbReference>
<keyword evidence="3" id="KW-1185">Reference proteome</keyword>
<name>A0A2M9C7M9_9FLAO</name>
<dbReference type="EMBL" id="PGFD01000001">
    <property type="protein sequence ID" value="PJJ66843.1"/>
    <property type="molecule type" value="Genomic_DNA"/>
</dbReference>
<sequence length="364" mass="43285">MKFLRRMFPSKYENIVTHKDFWDWFMAHQKKLWKTIHNGEKIEEVFFDTMMSKLNQIKDGVYFHTGMYDSQTAELILTADTNIKNIVFVEDLIKSAPDINNWRFTALKPEVDVSKFQIKIENHTFTTENLFFYATQDDNYPDEIDLTIVYDKFSEAEKNIIINGVYIYLNNLLGELSSATMIDHLQIKGNDQENEELIPIAKLKDYLVWRESEFEQKYQHKRYSAQKDSWGSFEAALSNGKPYFAIANTTVLEWNHKASHPWVLKIEIRYEGKDNNGLPNPEDMHAMNAFEEELNDVLIDTEGYLNIGRETADNLREIFFACREFRDSSRITHEMITKYSDQLNIEYHIYKDKYWQTFDRFKYS</sequence>
<organism evidence="2 3">
    <name type="scientific">Chryseobacterium geocarposphaerae</name>
    <dbReference type="NCBI Taxonomy" id="1416776"/>
    <lineage>
        <taxon>Bacteria</taxon>
        <taxon>Pseudomonadati</taxon>
        <taxon>Bacteroidota</taxon>
        <taxon>Flavobacteriia</taxon>
        <taxon>Flavobacteriales</taxon>
        <taxon>Weeksellaceae</taxon>
        <taxon>Chryseobacterium group</taxon>
        <taxon>Chryseobacterium</taxon>
    </lineage>
</organism>
<dbReference type="AlphaFoldDB" id="A0A2M9C7M9"/>
<reference evidence="2 3" key="1">
    <citation type="submission" date="2017-11" db="EMBL/GenBank/DDBJ databases">
        <title>Genomic Encyclopedia of Archaeal and Bacterial Type Strains, Phase II (KMG-II): From Individual Species to Whole Genera.</title>
        <authorList>
            <person name="Goeker M."/>
        </authorList>
    </citation>
    <scope>NUCLEOTIDE SEQUENCE [LARGE SCALE GENOMIC DNA]</scope>
    <source>
        <strain evidence="2 3">DSM 27617</strain>
    </source>
</reference>